<dbReference type="Proteomes" id="UP000429555">
    <property type="component" value="Unassembled WGS sequence"/>
</dbReference>
<dbReference type="InterPro" id="IPR052211">
    <property type="entry name" value="Cpx_auxiliary_protein"/>
</dbReference>
<dbReference type="PANTHER" id="PTHR38102:SF1">
    <property type="entry name" value="PERIPLASMIC CHAPERONE SPY"/>
    <property type="match status" value="1"/>
</dbReference>
<dbReference type="RefSeq" id="WP_160344721.1">
    <property type="nucleotide sequence ID" value="NZ_WKJZ01000001.1"/>
</dbReference>
<comment type="caution">
    <text evidence="2">The sequence shown here is derived from an EMBL/GenBank/DDBJ whole genome shotgun (WGS) entry which is preliminary data.</text>
</comment>
<keyword evidence="1" id="KW-0732">Signal</keyword>
<evidence type="ECO:0000256" key="1">
    <source>
        <dbReference type="SAM" id="SignalP"/>
    </source>
</evidence>
<protein>
    <submittedName>
        <fullName evidence="2">LTXXQ domain protein</fullName>
    </submittedName>
</protein>
<dbReference type="AlphaFoldDB" id="A0A6I4KUX4"/>
<sequence length="140" mass="16104">MRKTLTAALLALSLPTLALAMPEDGMRHGEGHKGGHSQHMFKDFDLSQEQRQAMRKLMREQMHSRHEITQRYLSKLPQAEHKAMQDELKAAKDKQQQAMRALLKPEQQAAFDEHLKKMEARRAEMAEFKAWKAAKDGQGN</sequence>
<dbReference type="GO" id="GO:0030288">
    <property type="term" value="C:outer membrane-bounded periplasmic space"/>
    <property type="evidence" value="ECO:0007669"/>
    <property type="project" value="TreeGrafter"/>
</dbReference>
<dbReference type="GO" id="GO:0051082">
    <property type="term" value="F:unfolded protein binding"/>
    <property type="evidence" value="ECO:0007669"/>
    <property type="project" value="TreeGrafter"/>
</dbReference>
<evidence type="ECO:0000313" key="2">
    <source>
        <dbReference type="EMBL" id="MVW75518.1"/>
    </source>
</evidence>
<feature type="chain" id="PRO_5026118625" evidence="1">
    <location>
        <begin position="21"/>
        <end position="140"/>
    </location>
</feature>
<dbReference type="EMBL" id="WKJZ01000001">
    <property type="protein sequence ID" value="MVW75518.1"/>
    <property type="molecule type" value="Genomic_DNA"/>
</dbReference>
<feature type="signal peptide" evidence="1">
    <location>
        <begin position="1"/>
        <end position="20"/>
    </location>
</feature>
<gene>
    <name evidence="2" type="ORF">GJV18_09335</name>
</gene>
<dbReference type="PANTHER" id="PTHR38102">
    <property type="entry name" value="PERIPLASMIC CHAPERONE SPY"/>
    <property type="match status" value="1"/>
</dbReference>
<accession>A0A6I4KUX4</accession>
<name>A0A6I4KUX4_9PSED</name>
<proteinExistence type="predicted"/>
<organism evidence="2 3">
    <name type="scientific">Pseudomonas xionganensis</name>
    <dbReference type="NCBI Taxonomy" id="2654845"/>
    <lineage>
        <taxon>Bacteria</taxon>
        <taxon>Pseudomonadati</taxon>
        <taxon>Pseudomonadota</taxon>
        <taxon>Gammaproteobacteria</taxon>
        <taxon>Pseudomonadales</taxon>
        <taxon>Pseudomonadaceae</taxon>
        <taxon>Pseudomonas</taxon>
    </lineage>
</organism>
<keyword evidence="3" id="KW-1185">Reference proteome</keyword>
<reference evidence="2 3" key="1">
    <citation type="submission" date="2019-11" db="EMBL/GenBank/DDBJ databases">
        <title>Pseudomonas flavidum sp. nov., isolated from Baiyang Lake.</title>
        <authorList>
            <person name="Zhao Y."/>
        </authorList>
    </citation>
    <scope>NUCLEOTIDE SEQUENCE [LARGE SCALE GENOMIC DNA]</scope>
    <source>
        <strain evidence="3">R-22-3 w-18</strain>
    </source>
</reference>
<evidence type="ECO:0000313" key="3">
    <source>
        <dbReference type="Proteomes" id="UP000429555"/>
    </source>
</evidence>